<evidence type="ECO:0000313" key="2">
    <source>
        <dbReference type="Proteomes" id="UP000076761"/>
    </source>
</evidence>
<keyword evidence="2" id="KW-1185">Reference proteome</keyword>
<dbReference type="Proteomes" id="UP000076761">
    <property type="component" value="Unassembled WGS sequence"/>
</dbReference>
<dbReference type="EMBL" id="KV425564">
    <property type="protein sequence ID" value="KZT27055.1"/>
    <property type="molecule type" value="Genomic_DNA"/>
</dbReference>
<dbReference type="InParanoid" id="A0A165TR67"/>
<accession>A0A165TR67</accession>
<protein>
    <submittedName>
        <fullName evidence="1">Uncharacterized protein</fullName>
    </submittedName>
</protein>
<organism evidence="1 2">
    <name type="scientific">Neolentinus lepideus HHB14362 ss-1</name>
    <dbReference type="NCBI Taxonomy" id="1314782"/>
    <lineage>
        <taxon>Eukaryota</taxon>
        <taxon>Fungi</taxon>
        <taxon>Dikarya</taxon>
        <taxon>Basidiomycota</taxon>
        <taxon>Agaricomycotina</taxon>
        <taxon>Agaricomycetes</taxon>
        <taxon>Gloeophyllales</taxon>
        <taxon>Gloeophyllaceae</taxon>
        <taxon>Neolentinus</taxon>
    </lineage>
</organism>
<name>A0A165TR67_9AGAM</name>
<sequence length="106" mass="12190">MQRRSSKLELRLCERVGAVPHPRASRQHRRGSRLETWDRVGREEVEWHGGKGTRGRCDMDWEWGRTEGNGGIIRIRAVSDNNDLEKAARLAPTKEMHEISECVVGE</sequence>
<proteinExistence type="predicted"/>
<reference evidence="1 2" key="1">
    <citation type="journal article" date="2016" name="Mol. Biol. Evol.">
        <title>Comparative Genomics of Early-Diverging Mushroom-Forming Fungi Provides Insights into the Origins of Lignocellulose Decay Capabilities.</title>
        <authorList>
            <person name="Nagy L.G."/>
            <person name="Riley R."/>
            <person name="Tritt A."/>
            <person name="Adam C."/>
            <person name="Daum C."/>
            <person name="Floudas D."/>
            <person name="Sun H."/>
            <person name="Yadav J.S."/>
            <person name="Pangilinan J."/>
            <person name="Larsson K.H."/>
            <person name="Matsuura K."/>
            <person name="Barry K."/>
            <person name="Labutti K."/>
            <person name="Kuo R."/>
            <person name="Ohm R.A."/>
            <person name="Bhattacharya S.S."/>
            <person name="Shirouzu T."/>
            <person name="Yoshinaga Y."/>
            <person name="Martin F.M."/>
            <person name="Grigoriev I.V."/>
            <person name="Hibbett D.S."/>
        </authorList>
    </citation>
    <scope>NUCLEOTIDE SEQUENCE [LARGE SCALE GENOMIC DNA]</scope>
    <source>
        <strain evidence="1 2">HHB14362 ss-1</strain>
    </source>
</reference>
<evidence type="ECO:0000313" key="1">
    <source>
        <dbReference type="EMBL" id="KZT27055.1"/>
    </source>
</evidence>
<dbReference type="AlphaFoldDB" id="A0A165TR67"/>
<gene>
    <name evidence="1" type="ORF">NEOLEDRAFT_1131577</name>
</gene>